<sequence>MKKLFLIRHAKSAWDDPALADFDRPLSERGRKDAKTIGQRLKKAGVLPDRVDSSPAKRAKSTAKFICEELGCEDKVVLLDGLYAASSEDMKSIIARTPNDVSVLVVVSHNPGLNELAFDLVGYGDNVPTAGVLEIWFDMDRWDRVDSAGRKLKNQYVPKNS</sequence>
<dbReference type="EMBL" id="MLJW01001702">
    <property type="protein sequence ID" value="OIQ77071.1"/>
    <property type="molecule type" value="Genomic_DNA"/>
</dbReference>
<dbReference type="SMART" id="SM00855">
    <property type="entry name" value="PGAM"/>
    <property type="match status" value="1"/>
</dbReference>
<dbReference type="CDD" id="cd07067">
    <property type="entry name" value="HP_PGM_like"/>
    <property type="match status" value="1"/>
</dbReference>
<dbReference type="InterPro" id="IPR013078">
    <property type="entry name" value="His_Pase_superF_clade-1"/>
</dbReference>
<dbReference type="Pfam" id="PF00300">
    <property type="entry name" value="His_Phos_1"/>
    <property type="match status" value="1"/>
</dbReference>
<proteinExistence type="predicted"/>
<dbReference type="GO" id="GO:0016787">
    <property type="term" value="F:hydrolase activity"/>
    <property type="evidence" value="ECO:0007669"/>
    <property type="project" value="UniProtKB-KW"/>
</dbReference>
<gene>
    <name evidence="1" type="primary">pspA_9</name>
    <name evidence="1" type="ORF">GALL_412360</name>
</gene>
<evidence type="ECO:0000313" key="1">
    <source>
        <dbReference type="EMBL" id="OIQ77071.1"/>
    </source>
</evidence>
<dbReference type="EC" id="3.1.3.3" evidence="1"/>
<dbReference type="SUPFAM" id="SSF53254">
    <property type="entry name" value="Phosphoglycerate mutase-like"/>
    <property type="match status" value="1"/>
</dbReference>
<keyword evidence="1" id="KW-0378">Hydrolase</keyword>
<dbReference type="AlphaFoldDB" id="A0A1J5QAR2"/>
<organism evidence="1">
    <name type="scientific">mine drainage metagenome</name>
    <dbReference type="NCBI Taxonomy" id="410659"/>
    <lineage>
        <taxon>unclassified sequences</taxon>
        <taxon>metagenomes</taxon>
        <taxon>ecological metagenomes</taxon>
    </lineage>
</organism>
<dbReference type="InterPro" id="IPR029033">
    <property type="entry name" value="His_PPase_superfam"/>
</dbReference>
<accession>A0A1J5QAR2</accession>
<protein>
    <submittedName>
        <fullName evidence="1">Phosphoserine phosphatase 1</fullName>
        <ecNumber evidence="1">3.1.3.3</ecNumber>
    </submittedName>
</protein>
<dbReference type="PANTHER" id="PTHR47623">
    <property type="entry name" value="OS09G0287300 PROTEIN"/>
    <property type="match status" value="1"/>
</dbReference>
<dbReference type="Gene3D" id="3.40.50.1240">
    <property type="entry name" value="Phosphoglycerate mutase-like"/>
    <property type="match status" value="1"/>
</dbReference>
<dbReference type="PANTHER" id="PTHR47623:SF1">
    <property type="entry name" value="OS09G0287300 PROTEIN"/>
    <property type="match status" value="1"/>
</dbReference>
<comment type="caution">
    <text evidence="1">The sequence shown here is derived from an EMBL/GenBank/DDBJ whole genome shotgun (WGS) entry which is preliminary data.</text>
</comment>
<reference evidence="1" key="1">
    <citation type="submission" date="2016-10" db="EMBL/GenBank/DDBJ databases">
        <title>Sequence of Gallionella enrichment culture.</title>
        <authorList>
            <person name="Poehlein A."/>
            <person name="Muehling M."/>
            <person name="Daniel R."/>
        </authorList>
    </citation>
    <scope>NUCLEOTIDE SEQUENCE</scope>
</reference>
<name>A0A1J5QAR2_9ZZZZ</name>